<keyword evidence="1" id="KW-0805">Transcription regulation</keyword>
<dbReference type="PANTHER" id="PTHR30154">
    <property type="entry name" value="LEUCINE-RESPONSIVE REGULATORY PROTEIN"/>
    <property type="match status" value="1"/>
</dbReference>
<dbReference type="Gene3D" id="1.10.10.10">
    <property type="entry name" value="Winged helix-like DNA-binding domain superfamily/Winged helix DNA-binding domain"/>
    <property type="match status" value="1"/>
</dbReference>
<dbReference type="Pfam" id="PF01037">
    <property type="entry name" value="AsnC_trans_reg"/>
    <property type="match status" value="1"/>
</dbReference>
<geneLocation type="plasmid" evidence="5 6">
    <name>pTT6-2</name>
</geneLocation>
<dbReference type="InterPro" id="IPR036388">
    <property type="entry name" value="WH-like_DNA-bd_sf"/>
</dbReference>
<evidence type="ECO:0000313" key="5">
    <source>
        <dbReference type="EMBL" id="QQP93695.1"/>
    </source>
</evidence>
<dbReference type="Gene3D" id="3.30.70.920">
    <property type="match status" value="1"/>
</dbReference>
<dbReference type="RefSeq" id="WP_201083448.1">
    <property type="nucleotide sequence ID" value="NZ_CP067422.1"/>
</dbReference>
<accession>A0ABX7BHU8</accession>
<dbReference type="InterPro" id="IPR011008">
    <property type="entry name" value="Dimeric_a/b-barrel"/>
</dbReference>
<feature type="domain" description="HTH asnC-type" evidence="4">
    <location>
        <begin position="10"/>
        <end position="70"/>
    </location>
</feature>
<reference evidence="5" key="1">
    <citation type="submission" date="2021-02" db="EMBL/GenBank/DDBJ databases">
        <title>Skermanella TT6 skin isolate.</title>
        <authorList>
            <person name="Lee K."/>
            <person name="Ganzorig M."/>
        </authorList>
    </citation>
    <scope>NUCLEOTIDE SEQUENCE</scope>
    <source>
        <strain evidence="5">TT6</strain>
    </source>
</reference>
<dbReference type="SMART" id="SM00344">
    <property type="entry name" value="HTH_ASNC"/>
    <property type="match status" value="1"/>
</dbReference>
<keyword evidence="3" id="KW-0804">Transcription</keyword>
<proteinExistence type="predicted"/>
<dbReference type="EMBL" id="CP067422">
    <property type="protein sequence ID" value="QQP93695.1"/>
    <property type="molecule type" value="Genomic_DNA"/>
</dbReference>
<evidence type="ECO:0000256" key="3">
    <source>
        <dbReference type="ARBA" id="ARBA00023163"/>
    </source>
</evidence>
<dbReference type="Pfam" id="PF13404">
    <property type="entry name" value="HTH_AsnC-type"/>
    <property type="match status" value="1"/>
</dbReference>
<sequence length="148" mass="16250">MTERQSPASLDATDRRLIELLRDNARLPTATLARHLGVSRGTVQNRIDRLIRDRVLLGFTVRLGGDAGASPVRAIASLEVRSSDHRSVLAALKRIPEVTRVHSTNGRWDLVAEINTADLATLDRVLTEIRSTRAISHSETSILLAEVA</sequence>
<organism evidence="5 6">
    <name type="scientific">Skermanella cutis</name>
    <dbReference type="NCBI Taxonomy" id="2775420"/>
    <lineage>
        <taxon>Bacteria</taxon>
        <taxon>Pseudomonadati</taxon>
        <taxon>Pseudomonadota</taxon>
        <taxon>Alphaproteobacteria</taxon>
        <taxon>Rhodospirillales</taxon>
        <taxon>Azospirillaceae</taxon>
        <taxon>Skermanella</taxon>
    </lineage>
</organism>
<dbReference type="PRINTS" id="PR00033">
    <property type="entry name" value="HTHASNC"/>
</dbReference>
<gene>
    <name evidence="5" type="ORF">IGS68_32290</name>
</gene>
<dbReference type="Proteomes" id="UP000595197">
    <property type="component" value="Plasmid pTT6-2"/>
</dbReference>
<dbReference type="SUPFAM" id="SSF46785">
    <property type="entry name" value="Winged helix' DNA-binding domain"/>
    <property type="match status" value="1"/>
</dbReference>
<dbReference type="PANTHER" id="PTHR30154:SF34">
    <property type="entry name" value="TRANSCRIPTIONAL REGULATOR AZLB"/>
    <property type="match status" value="1"/>
</dbReference>
<keyword evidence="2" id="KW-0238">DNA-binding</keyword>
<dbReference type="InterPro" id="IPR000485">
    <property type="entry name" value="AsnC-type_HTH_dom"/>
</dbReference>
<dbReference type="SUPFAM" id="SSF54909">
    <property type="entry name" value="Dimeric alpha+beta barrel"/>
    <property type="match status" value="1"/>
</dbReference>
<evidence type="ECO:0000256" key="2">
    <source>
        <dbReference type="ARBA" id="ARBA00023125"/>
    </source>
</evidence>
<name>A0ABX7BHU8_9PROT</name>
<keyword evidence="5" id="KW-0614">Plasmid</keyword>
<dbReference type="InterPro" id="IPR036390">
    <property type="entry name" value="WH_DNA-bd_sf"/>
</dbReference>
<keyword evidence="6" id="KW-1185">Reference proteome</keyword>
<dbReference type="InterPro" id="IPR019887">
    <property type="entry name" value="Tscrpt_reg_AsnC/Lrp_C"/>
</dbReference>
<evidence type="ECO:0000313" key="6">
    <source>
        <dbReference type="Proteomes" id="UP000595197"/>
    </source>
</evidence>
<protein>
    <submittedName>
        <fullName evidence="5">Lrp/AsnC family transcriptional regulator</fullName>
    </submittedName>
</protein>
<dbReference type="PROSITE" id="PS50956">
    <property type="entry name" value="HTH_ASNC_2"/>
    <property type="match status" value="1"/>
</dbReference>
<evidence type="ECO:0000256" key="1">
    <source>
        <dbReference type="ARBA" id="ARBA00023015"/>
    </source>
</evidence>
<dbReference type="InterPro" id="IPR019888">
    <property type="entry name" value="Tscrpt_reg_AsnC-like"/>
</dbReference>
<evidence type="ECO:0000259" key="4">
    <source>
        <dbReference type="PROSITE" id="PS50956"/>
    </source>
</evidence>